<proteinExistence type="predicted"/>
<gene>
    <name evidence="1" type="ORF">HMPREF9942_01062</name>
</gene>
<evidence type="ECO:0000313" key="2">
    <source>
        <dbReference type="Proteomes" id="UP000004565"/>
    </source>
</evidence>
<dbReference type="HOGENOM" id="CLU_3328240_0_0_0"/>
<name>H1HF11_9FUSO</name>
<organism evidence="1 2">
    <name type="scientific">Fusobacterium animalis F0419</name>
    <dbReference type="NCBI Taxonomy" id="999414"/>
    <lineage>
        <taxon>Bacteria</taxon>
        <taxon>Fusobacteriati</taxon>
        <taxon>Fusobacteriota</taxon>
        <taxon>Fusobacteriia</taxon>
        <taxon>Fusobacteriales</taxon>
        <taxon>Fusobacteriaceae</taxon>
        <taxon>Fusobacterium</taxon>
    </lineage>
</organism>
<evidence type="ECO:0000313" key="1">
    <source>
        <dbReference type="EMBL" id="EHO78163.1"/>
    </source>
</evidence>
<accession>H1HF11</accession>
<dbReference type="PATRIC" id="fig|999414.3.peg.1060"/>
<sequence>MNIFKDFNLRKKNLLITAKTRTGITSSIMKHLNLNSSK</sequence>
<reference evidence="1 2" key="1">
    <citation type="submission" date="2011-12" db="EMBL/GenBank/DDBJ databases">
        <title>The Genome Sequence of Fusobacterium nucleatum subsp. animalis OT 420.</title>
        <authorList>
            <consortium name="The Broad Institute Genome Sequencing Platform"/>
            <person name="Earl A."/>
            <person name="Ward D."/>
            <person name="Feldgarden M."/>
            <person name="Gevers D."/>
            <person name="Izard J."/>
            <person name="Blanton J.M."/>
            <person name="Mathney J."/>
            <person name="Tanner A.C."/>
            <person name="Dewhirst F.E."/>
            <person name="Young S.K."/>
            <person name="Zeng Q."/>
            <person name="Gargeya S."/>
            <person name="Fitzgerald M."/>
            <person name="Haas B."/>
            <person name="Abouelleil A."/>
            <person name="Alvarado L."/>
            <person name="Arachchi H.M."/>
            <person name="Berlin A."/>
            <person name="Chapman S.B."/>
            <person name="Gearin G."/>
            <person name="Goldberg J."/>
            <person name="Griggs A."/>
            <person name="Gujja S."/>
            <person name="Hansen M."/>
            <person name="Heiman D."/>
            <person name="Howarth C."/>
            <person name="Larimer J."/>
            <person name="Lui A."/>
            <person name="MacDonald P.J.P."/>
            <person name="McCowen C."/>
            <person name="Montmayeur A."/>
            <person name="Murphy C."/>
            <person name="Neiman D."/>
            <person name="Pearson M."/>
            <person name="Priest M."/>
            <person name="Roberts A."/>
            <person name="Saif S."/>
            <person name="Shea T."/>
            <person name="Sisk P."/>
            <person name="Stolte C."/>
            <person name="Sykes S."/>
            <person name="Wortman J."/>
            <person name="Nusbaum C."/>
            <person name="Birren B."/>
        </authorList>
    </citation>
    <scope>NUCLEOTIDE SEQUENCE [LARGE SCALE GENOMIC DNA]</scope>
    <source>
        <strain evidence="2">F0419</strain>
    </source>
</reference>
<comment type="caution">
    <text evidence="1">The sequence shown here is derived from an EMBL/GenBank/DDBJ whole genome shotgun (WGS) entry which is preliminary data.</text>
</comment>
<dbReference type="Proteomes" id="UP000004565">
    <property type="component" value="Unassembled WGS sequence"/>
</dbReference>
<dbReference type="AlphaFoldDB" id="H1HF11"/>
<protein>
    <submittedName>
        <fullName evidence="1">Uncharacterized protein</fullName>
    </submittedName>
</protein>
<dbReference type="EMBL" id="AGEH01000011">
    <property type="protein sequence ID" value="EHO78163.1"/>
    <property type="molecule type" value="Genomic_DNA"/>
</dbReference>